<dbReference type="AlphaFoldDB" id="A0A0F7JEP8"/>
<accession>A0A0F7JEP8</accession>
<name>A0A0F7JEP8_SALTM</name>
<reference evidence="2" key="3">
    <citation type="submission" date="2019-08" db="EMBL/GenBank/DDBJ databases">
        <authorList>
            <consortium name="NCBI Pathogen Detection Project"/>
        </authorList>
    </citation>
    <scope>NUCLEOTIDE SEQUENCE</scope>
    <source>
        <strain evidence="4">2011-60-538-1</strain>
        <strain evidence="3">SSI_AA367</strain>
        <strain evidence="2">Tha16</strain>
    </source>
</reference>
<dbReference type="EMBL" id="CP011430">
    <property type="protein sequence ID" value="AKH10432.1"/>
    <property type="molecule type" value="Genomic_DNA"/>
</dbReference>
<dbReference type="Proteomes" id="UP000034636">
    <property type="component" value="Plasmid pYU39_89"/>
</dbReference>
<geneLocation type="plasmid" evidence="1 5">
    <name>pYU39_89</name>
</geneLocation>
<dbReference type="EMBL" id="DAATWK010000019">
    <property type="protein sequence ID" value="HAF0402098.1"/>
    <property type="molecule type" value="Genomic_DNA"/>
</dbReference>
<keyword evidence="1" id="KW-0614">Plasmid</keyword>
<gene>
    <name evidence="2" type="ORF">G0M00_13415</name>
    <name evidence="3" type="ORF">G0N78_18600</name>
    <name evidence="4" type="ORF">G9C41_003305</name>
    <name evidence="1" type="ORF">SE14_05100</name>
</gene>
<evidence type="ECO:0000313" key="5">
    <source>
        <dbReference type="Proteomes" id="UP000034636"/>
    </source>
</evidence>
<evidence type="ECO:0000313" key="1">
    <source>
        <dbReference type="EMBL" id="AKH10432.1"/>
    </source>
</evidence>
<reference evidence="2" key="2">
    <citation type="journal article" date="2018" name="Genome Biol.">
        <title>SKESA: strategic k-mer extension for scrupulous assemblies.</title>
        <authorList>
            <person name="Souvorov A."/>
            <person name="Agarwala R."/>
            <person name="Lipman D.J."/>
        </authorList>
    </citation>
    <scope>NUCLEOTIDE SEQUENCE</scope>
    <source>
        <strain evidence="4">2011-60-538-1</strain>
        <strain evidence="3">SSI_AA367</strain>
        <strain evidence="2">Tha16</strain>
    </source>
</reference>
<proteinExistence type="predicted"/>
<evidence type="ECO:0000313" key="4">
    <source>
        <dbReference type="EMBL" id="HAF0402098.1"/>
    </source>
</evidence>
<sequence length="235" mass="25605">MSIFSSVGRTLTTALSFNTKSFTSNLISDILDKAISGGGVSGNYSSDIAYGKNIVAAAMRIRYAQGWQWTVEVDGLNGFDMFVKDITYSSGNIETESKVIGSVEFSKPTYVSAGPVTMTVRDTEDGKIMDWFKERRSRVTNPDGTINLPPEYLMKIRVYRVTQDGGKELEEEMRVFPTQLGEITRSRDQVSEFLSYPITFQKYTSAGSGVSALVNGAAGMATSALKGAVSGVIKF</sequence>
<protein>
    <submittedName>
        <fullName evidence="1">Major tail tube protein</fullName>
    </submittedName>
    <submittedName>
        <fullName evidence="2">Phage tail protein</fullName>
    </submittedName>
</protein>
<dbReference type="EMBL" id="DAANKK010000019">
    <property type="protein sequence ID" value="HAD0245615.1"/>
    <property type="molecule type" value="Genomic_DNA"/>
</dbReference>
<evidence type="ECO:0000313" key="2">
    <source>
        <dbReference type="EMBL" id="HAD0245615.1"/>
    </source>
</evidence>
<dbReference type="RefSeq" id="WP_000021878.1">
    <property type="nucleotide sequence ID" value="NZ_CDJP01000162.1"/>
</dbReference>
<evidence type="ECO:0000313" key="3">
    <source>
        <dbReference type="EMBL" id="HAD1340747.1"/>
    </source>
</evidence>
<dbReference type="EMBL" id="DAANTJ010000016">
    <property type="protein sequence ID" value="HAD1340747.1"/>
    <property type="molecule type" value="Genomic_DNA"/>
</dbReference>
<dbReference type="PATRIC" id="fig|59201.158.peg.5026"/>
<organism evidence="1 5">
    <name type="scientific">Salmonella typhimurium</name>
    <dbReference type="NCBI Taxonomy" id="90371"/>
    <lineage>
        <taxon>Bacteria</taxon>
        <taxon>Pseudomonadati</taxon>
        <taxon>Pseudomonadota</taxon>
        <taxon>Gammaproteobacteria</taxon>
        <taxon>Enterobacterales</taxon>
        <taxon>Enterobacteriaceae</taxon>
        <taxon>Salmonella</taxon>
    </lineage>
</organism>
<reference evidence="1 5" key="1">
    <citation type="journal article" date="2015" name="Genome Announc.">
        <title>Complete Genome Sequencing of a Multidrug-Resistant and Human-Invasive Salmonella enterica Serovar Typhimurium Strain of the Emerging Sequence Type 213 Genotype.</title>
        <authorList>
            <person name="Calva E."/>
            <person name="Silva C."/>
            <person name="Zaidi M.B."/>
            <person name="Sanchez-Flores A."/>
            <person name="Estrada K."/>
            <person name="Silva G.G."/>
            <person name="Soto-Jimenez L.M."/>
            <person name="Wiesner M."/>
            <person name="Fernandez-Mora M."/>
            <person name="Edwards R.A."/>
            <person name="Vinuesa P."/>
        </authorList>
    </citation>
    <scope>NUCLEOTIDE SEQUENCE [LARGE SCALE GENOMIC DNA]</scope>
    <source>
        <strain evidence="1 5">YU39</strain>
        <plasmid evidence="1 5">pYU39_89</plasmid>
    </source>
</reference>